<dbReference type="EMBL" id="BNJF01000001">
    <property type="protein sequence ID" value="GHO45617.1"/>
    <property type="molecule type" value="Genomic_DNA"/>
</dbReference>
<evidence type="ECO:0000313" key="3">
    <source>
        <dbReference type="Proteomes" id="UP000612362"/>
    </source>
</evidence>
<dbReference type="AlphaFoldDB" id="A0A8J3HWY0"/>
<evidence type="ECO:0000313" key="2">
    <source>
        <dbReference type="EMBL" id="GHO45617.1"/>
    </source>
</evidence>
<feature type="transmembrane region" description="Helical" evidence="1">
    <location>
        <begin position="200"/>
        <end position="218"/>
    </location>
</feature>
<comment type="caution">
    <text evidence="2">The sequence shown here is derived from an EMBL/GenBank/DDBJ whole genome shotgun (WGS) entry which is preliminary data.</text>
</comment>
<keyword evidence="1" id="KW-0472">Membrane</keyword>
<feature type="transmembrane region" description="Helical" evidence="1">
    <location>
        <begin position="76"/>
        <end position="98"/>
    </location>
</feature>
<feature type="transmembrane region" description="Helical" evidence="1">
    <location>
        <begin position="105"/>
        <end position="126"/>
    </location>
</feature>
<feature type="transmembrane region" description="Helical" evidence="1">
    <location>
        <begin position="230"/>
        <end position="249"/>
    </location>
</feature>
<keyword evidence="3" id="KW-1185">Reference proteome</keyword>
<name>A0A8J3HWY0_9CHLR</name>
<gene>
    <name evidence="2" type="ORF">KSX_37800</name>
</gene>
<feature type="transmembrane region" description="Helical" evidence="1">
    <location>
        <begin position="255"/>
        <end position="273"/>
    </location>
</feature>
<evidence type="ECO:0000256" key="1">
    <source>
        <dbReference type="SAM" id="Phobius"/>
    </source>
</evidence>
<proteinExistence type="predicted"/>
<keyword evidence="1" id="KW-0812">Transmembrane</keyword>
<dbReference type="Proteomes" id="UP000612362">
    <property type="component" value="Unassembled WGS sequence"/>
</dbReference>
<sequence length="282" mass="31178">MPERIAGPIEPDTQMTSDIKESDHNLTRSTLVSNEQKAQTIIIWTPRFMVTFALIAIIWLSAASLITQSWQNNLPLAYPASKILLIETILVFLAWCIFTAKMRAGWLRLGAIFGCAWGTLSLLNFSLQTFVPHLDSALISYLTTMPAILLLGSYTCLSAHRTALRRWDSYCIALLPLLAILIVLGIYLLSPADARSSEAIESWIGLAANSLGVSLWWLRPSCWKAQPGVSVLFGFASLLALLLSIPNFISGSSIFFLPQVALLCLLLGLFRIGQGEWRQARP</sequence>
<organism evidence="2 3">
    <name type="scientific">Ktedonospora formicarum</name>
    <dbReference type="NCBI Taxonomy" id="2778364"/>
    <lineage>
        <taxon>Bacteria</taxon>
        <taxon>Bacillati</taxon>
        <taxon>Chloroflexota</taxon>
        <taxon>Ktedonobacteria</taxon>
        <taxon>Ktedonobacterales</taxon>
        <taxon>Ktedonobacteraceae</taxon>
        <taxon>Ktedonospora</taxon>
    </lineage>
</organism>
<feature type="transmembrane region" description="Helical" evidence="1">
    <location>
        <begin position="48"/>
        <end position="70"/>
    </location>
</feature>
<feature type="transmembrane region" description="Helical" evidence="1">
    <location>
        <begin position="169"/>
        <end position="188"/>
    </location>
</feature>
<protein>
    <submittedName>
        <fullName evidence="2">Uncharacterized protein</fullName>
    </submittedName>
</protein>
<feature type="transmembrane region" description="Helical" evidence="1">
    <location>
        <begin position="138"/>
        <end position="157"/>
    </location>
</feature>
<dbReference type="RefSeq" id="WP_220194931.1">
    <property type="nucleotide sequence ID" value="NZ_BNJF01000001.1"/>
</dbReference>
<keyword evidence="1" id="KW-1133">Transmembrane helix</keyword>
<accession>A0A8J3HWY0</accession>
<reference evidence="2" key="1">
    <citation type="submission" date="2020-10" db="EMBL/GenBank/DDBJ databases">
        <title>Taxonomic study of unclassified bacteria belonging to the class Ktedonobacteria.</title>
        <authorList>
            <person name="Yabe S."/>
            <person name="Wang C.M."/>
            <person name="Zheng Y."/>
            <person name="Sakai Y."/>
            <person name="Cavaletti L."/>
            <person name="Monciardini P."/>
            <person name="Donadio S."/>
        </authorList>
    </citation>
    <scope>NUCLEOTIDE SEQUENCE</scope>
    <source>
        <strain evidence="2">SOSP1-1</strain>
    </source>
</reference>